<feature type="domain" description="GS catalytic" evidence="8">
    <location>
        <begin position="86"/>
        <end position="354"/>
    </location>
</feature>
<dbReference type="Pfam" id="PF03951">
    <property type="entry name" value="Gln-synt_N"/>
    <property type="match status" value="1"/>
</dbReference>
<dbReference type="Pfam" id="PF00120">
    <property type="entry name" value="Gln-synt_C"/>
    <property type="match status" value="1"/>
</dbReference>
<dbReference type="InterPro" id="IPR008147">
    <property type="entry name" value="Gln_synt_N"/>
</dbReference>
<organism evidence="10">
    <name type="scientific">freshwater metagenome</name>
    <dbReference type="NCBI Taxonomy" id="449393"/>
    <lineage>
        <taxon>unclassified sequences</taxon>
        <taxon>metagenomes</taxon>
        <taxon>ecological metagenomes</taxon>
    </lineage>
</organism>
<evidence type="ECO:0000256" key="5">
    <source>
        <dbReference type="ARBA" id="ARBA00022840"/>
    </source>
</evidence>
<dbReference type="EMBL" id="CAFABA010000044">
    <property type="protein sequence ID" value="CAB4828987.1"/>
    <property type="molecule type" value="Genomic_DNA"/>
</dbReference>
<dbReference type="SMART" id="SM01230">
    <property type="entry name" value="Gln-synt_C"/>
    <property type="match status" value="1"/>
</dbReference>
<dbReference type="GO" id="GO:0004356">
    <property type="term" value="F:glutamine synthetase activity"/>
    <property type="evidence" value="ECO:0007669"/>
    <property type="project" value="UniProtKB-EC"/>
</dbReference>
<comment type="catalytic activity">
    <reaction evidence="6">
        <text>L-glutamate + NH4(+) + ATP = L-glutamine + ADP + phosphate + H(+)</text>
        <dbReference type="Rhea" id="RHEA:16169"/>
        <dbReference type="ChEBI" id="CHEBI:15378"/>
        <dbReference type="ChEBI" id="CHEBI:28938"/>
        <dbReference type="ChEBI" id="CHEBI:29985"/>
        <dbReference type="ChEBI" id="CHEBI:30616"/>
        <dbReference type="ChEBI" id="CHEBI:43474"/>
        <dbReference type="ChEBI" id="CHEBI:58359"/>
        <dbReference type="ChEBI" id="CHEBI:456216"/>
        <dbReference type="EC" id="6.3.1.2"/>
    </reaction>
</comment>
<dbReference type="Gene3D" id="3.30.590.10">
    <property type="entry name" value="Glutamine synthetase/guanido kinase, catalytic domain"/>
    <property type="match status" value="1"/>
</dbReference>
<dbReference type="PROSITE" id="PS51986">
    <property type="entry name" value="GS_BETA_GRASP"/>
    <property type="match status" value="1"/>
</dbReference>
<dbReference type="InterPro" id="IPR008146">
    <property type="entry name" value="Gln_synth_cat_dom"/>
</dbReference>
<dbReference type="InterPro" id="IPR036651">
    <property type="entry name" value="Gln_synt_N_sf"/>
</dbReference>
<sequence length="354" mass="38299">MTVAYRAEYIWIDGTKPIPLMRSKTKVLADGAKPGTWGFDGSSTNQAPGHNSDCVLEPSFTCPDPLRGPKDVLVLCEVRLPGTNEPHATNTRAACVVTANKYKSFEPLFGIEQEYTFFKEGRPLGFPVNGYPAPQGPYYCGVGADEVFGRDIVEAHTTACMDAGLAISGTNAEVMPGQWEFQIGPVGTVEVADHLWMGRYLLYRIAEDFGVNASIIAKPMRGDWNGAGAHTNFSTKQMRANGGWDHIIAACEALGAPGKPAEHIEAYGVGTEDRLTGAHETAHWSTFKYGVSDRGASVRIPWQCAIDKKGYIEDRRPNANMDPYVVTRLITNTVCEAASVAKAAKPQAKAGAKK</sequence>
<dbReference type="PROSITE" id="PS00181">
    <property type="entry name" value="GLNA_ATP"/>
    <property type="match status" value="1"/>
</dbReference>
<proteinExistence type="inferred from homology"/>
<keyword evidence="4" id="KW-0547">Nucleotide-binding</keyword>
<dbReference type="Gene3D" id="3.10.20.70">
    <property type="entry name" value="Glutamine synthetase, N-terminal domain"/>
    <property type="match status" value="1"/>
</dbReference>
<dbReference type="AlphaFoldDB" id="A0A6J7A830"/>
<dbReference type="GO" id="GO:0005737">
    <property type="term" value="C:cytoplasm"/>
    <property type="evidence" value="ECO:0007669"/>
    <property type="project" value="TreeGrafter"/>
</dbReference>
<dbReference type="InterPro" id="IPR014746">
    <property type="entry name" value="Gln_synth/guanido_kin_cat_dom"/>
</dbReference>
<feature type="domain" description="GS beta-grasp" evidence="7">
    <location>
        <begin position="5"/>
        <end position="83"/>
    </location>
</feature>
<dbReference type="GO" id="GO:0005524">
    <property type="term" value="F:ATP binding"/>
    <property type="evidence" value="ECO:0007669"/>
    <property type="project" value="UniProtKB-KW"/>
</dbReference>
<evidence type="ECO:0000256" key="4">
    <source>
        <dbReference type="ARBA" id="ARBA00022741"/>
    </source>
</evidence>
<dbReference type="PROSITE" id="PS51987">
    <property type="entry name" value="GS_CATALYTIC"/>
    <property type="match status" value="1"/>
</dbReference>
<keyword evidence="3" id="KW-0436">Ligase</keyword>
<dbReference type="InterPro" id="IPR050292">
    <property type="entry name" value="Glutamine_Synthetase"/>
</dbReference>
<evidence type="ECO:0000256" key="2">
    <source>
        <dbReference type="ARBA" id="ARBA00012937"/>
    </source>
</evidence>
<evidence type="ECO:0000256" key="1">
    <source>
        <dbReference type="ARBA" id="ARBA00009897"/>
    </source>
</evidence>
<dbReference type="EMBL" id="CAFBMH010000124">
    <property type="protein sequence ID" value="CAB4927849.1"/>
    <property type="molecule type" value="Genomic_DNA"/>
</dbReference>
<dbReference type="GO" id="GO:0006542">
    <property type="term" value="P:glutamine biosynthetic process"/>
    <property type="evidence" value="ECO:0007669"/>
    <property type="project" value="InterPro"/>
</dbReference>
<reference evidence="10" key="1">
    <citation type="submission" date="2020-05" db="EMBL/GenBank/DDBJ databases">
        <authorList>
            <person name="Chiriac C."/>
            <person name="Salcher M."/>
            <person name="Ghai R."/>
            <person name="Kavagutti S V."/>
        </authorList>
    </citation>
    <scope>NUCLEOTIDE SEQUENCE</scope>
</reference>
<name>A0A6J7A830_9ZZZZ</name>
<dbReference type="InterPro" id="IPR027302">
    <property type="entry name" value="Gln_synth_N_conserv_site"/>
</dbReference>
<evidence type="ECO:0000259" key="7">
    <source>
        <dbReference type="PROSITE" id="PS51986"/>
    </source>
</evidence>
<dbReference type="PANTHER" id="PTHR20852">
    <property type="entry name" value="GLUTAMINE SYNTHETASE"/>
    <property type="match status" value="1"/>
</dbReference>
<evidence type="ECO:0000256" key="3">
    <source>
        <dbReference type="ARBA" id="ARBA00022598"/>
    </source>
</evidence>
<evidence type="ECO:0000313" key="12">
    <source>
        <dbReference type="EMBL" id="CAB4979547.1"/>
    </source>
</evidence>
<dbReference type="EMBL" id="CAFBOS010000009">
    <property type="protein sequence ID" value="CAB4979547.1"/>
    <property type="molecule type" value="Genomic_DNA"/>
</dbReference>
<dbReference type="FunFam" id="3.30.590.10:FF:000004">
    <property type="entry name" value="Glutamine synthetase"/>
    <property type="match status" value="1"/>
</dbReference>
<dbReference type="PROSITE" id="PS00180">
    <property type="entry name" value="GLNA_1"/>
    <property type="match status" value="1"/>
</dbReference>
<accession>A0A6J7A830</accession>
<dbReference type="SUPFAM" id="SSF54368">
    <property type="entry name" value="Glutamine synthetase, N-terminal domain"/>
    <property type="match status" value="1"/>
</dbReference>
<protein>
    <recommendedName>
        <fullName evidence="2">glutamine synthetase</fullName>
        <ecNumber evidence="2">6.3.1.2</ecNumber>
    </recommendedName>
</protein>
<dbReference type="InterPro" id="IPR048091">
    <property type="entry name" value="Gln_syn_GlnII"/>
</dbReference>
<dbReference type="InterPro" id="IPR027303">
    <property type="entry name" value="Gln_synth_gly_rich_site"/>
</dbReference>
<dbReference type="PANTHER" id="PTHR20852:SF57">
    <property type="entry name" value="GLUTAMINE SYNTHETASE 2 CYTOPLASMIC"/>
    <property type="match status" value="1"/>
</dbReference>
<evidence type="ECO:0000313" key="10">
    <source>
        <dbReference type="EMBL" id="CAB4828987.1"/>
    </source>
</evidence>
<evidence type="ECO:0000259" key="8">
    <source>
        <dbReference type="PROSITE" id="PS51987"/>
    </source>
</evidence>
<keyword evidence="5" id="KW-0067">ATP-binding</keyword>
<gene>
    <name evidence="9" type="ORF">UFOPK2754_01976</name>
    <name evidence="10" type="ORF">UFOPK3139_01263</name>
    <name evidence="11" type="ORF">UFOPK3543_02474</name>
    <name evidence="12" type="ORF">UFOPK3967_00272</name>
</gene>
<dbReference type="NCBIfam" id="NF041605">
    <property type="entry name" value="gln_syn_GlnII"/>
    <property type="match status" value="1"/>
</dbReference>
<dbReference type="EC" id="6.3.1.2" evidence="2"/>
<evidence type="ECO:0000313" key="9">
    <source>
        <dbReference type="EMBL" id="CAB4754114.1"/>
    </source>
</evidence>
<dbReference type="EMBL" id="CAEZYR010000075">
    <property type="protein sequence ID" value="CAB4754114.1"/>
    <property type="molecule type" value="Genomic_DNA"/>
</dbReference>
<dbReference type="SUPFAM" id="SSF55931">
    <property type="entry name" value="Glutamine synthetase/guanido kinase"/>
    <property type="match status" value="1"/>
</dbReference>
<evidence type="ECO:0000313" key="11">
    <source>
        <dbReference type="EMBL" id="CAB4927849.1"/>
    </source>
</evidence>
<comment type="similarity">
    <text evidence="1">Belongs to the glutamine synthetase family.</text>
</comment>
<evidence type="ECO:0000256" key="6">
    <source>
        <dbReference type="ARBA" id="ARBA00049436"/>
    </source>
</evidence>